<sequence>AMMSRSLSVPSSSRDHAAADGTGTNPFYSERLQQEIALHERRPKHLPADDEGRVPPVQDGRPPTGKGRGGDGTGLFATPPSLERPTVFGQQPTGMQSQGAMPMDGPLRGRMGDPGWKPTNEKSLSPQDAKSAWLEREVNSLKKVLEKVATDGNSFEISKAWPLKEGQQFWSSGMPPMPVEAPSLEQRRLLHGELVHGDRASLQGASTLHGTVLGEPQLQARALHGVGQSVHGDGALHDRALHGAALGDGALHGRALHGTVLGDGALQGRALHGTVLGDGALHDRALHGLRRSLGFKILFNKGILFKEHKGKELWVLHQCQHHGNLLVEVVAESWSCQRCQMDVEIKMQLQQTTKRLSSKLQLEKVMMVELQAQQLIKPLLVQALMVQDWVLRDHMCHLYTKAGEKIDVELHNGCPYVAHEFGAKLLTVLEQHQIQQELKKMTLKSILTRGAAGLGNNMSIEMAMLVKLKEVMPTLPEDLALKLVPDLSVLTDPNIGLNIPWNRRKRKRLMMAKNVIIHMYSGPDASYWERRLSNEHTEVLCVHLEASTPSNALDETTFAFLLSLCASKRVKALLGGPPCRTTSALRFQKDDGPPILRTEDHPYGLPSLTPQQAELVTNDSILWLRLMLMYILCEEVRPKEQAQSAFLCEQPQDPAEYRKKEDVDEHQYFSMWRTQEWKSFQEAYNAKLISFDQGLQLLKQSADGFAVKRLHVKDLKIILALFTPMTMSDLLVKITHCLALMTLNSLVILKNNNLEMVNHLNNMLNEINNKRAMKLNMNKVFLQVLHKMNLILSKKNRPEDPEIRAAQVRSHGSRERVHAGAASAMSFLVGQTLLAEAEALEIKGEQDEADPLWIAAVVLMPWLLLRGSPRALLLAMALSMR</sequence>
<dbReference type="EMBL" id="CAMXCT020000827">
    <property type="protein sequence ID" value="CAL1137062.1"/>
    <property type="molecule type" value="Genomic_DNA"/>
</dbReference>
<evidence type="ECO:0000313" key="3">
    <source>
        <dbReference type="EMBL" id="CAL1137062.1"/>
    </source>
</evidence>
<feature type="compositionally biased region" description="Low complexity" evidence="1">
    <location>
        <begin position="1"/>
        <end position="12"/>
    </location>
</feature>
<comment type="caution">
    <text evidence="2">The sequence shown here is derived from an EMBL/GenBank/DDBJ whole genome shotgun (WGS) entry which is preliminary data.</text>
</comment>
<name>A0A9P1C1F1_9DINO</name>
<dbReference type="EMBL" id="CAMXCT010000827">
    <property type="protein sequence ID" value="CAI3983687.1"/>
    <property type="molecule type" value="Genomic_DNA"/>
</dbReference>
<organism evidence="2">
    <name type="scientific">Cladocopium goreaui</name>
    <dbReference type="NCBI Taxonomy" id="2562237"/>
    <lineage>
        <taxon>Eukaryota</taxon>
        <taxon>Sar</taxon>
        <taxon>Alveolata</taxon>
        <taxon>Dinophyceae</taxon>
        <taxon>Suessiales</taxon>
        <taxon>Symbiodiniaceae</taxon>
        <taxon>Cladocopium</taxon>
    </lineage>
</organism>
<feature type="region of interest" description="Disordered" evidence="1">
    <location>
        <begin position="1"/>
        <end position="130"/>
    </location>
</feature>
<evidence type="ECO:0000256" key="1">
    <source>
        <dbReference type="SAM" id="MobiDB-lite"/>
    </source>
</evidence>
<feature type="compositionally biased region" description="Polar residues" evidence="1">
    <location>
        <begin position="88"/>
        <end position="99"/>
    </location>
</feature>
<protein>
    <submittedName>
        <fullName evidence="2">Uncharacterized protein</fullName>
    </submittedName>
</protein>
<proteinExistence type="predicted"/>
<reference evidence="2" key="1">
    <citation type="submission" date="2022-10" db="EMBL/GenBank/DDBJ databases">
        <authorList>
            <person name="Chen Y."/>
            <person name="Dougan E. K."/>
            <person name="Chan C."/>
            <person name="Rhodes N."/>
            <person name="Thang M."/>
        </authorList>
    </citation>
    <scope>NUCLEOTIDE SEQUENCE</scope>
</reference>
<dbReference type="AlphaFoldDB" id="A0A9P1C1F1"/>
<evidence type="ECO:0000313" key="2">
    <source>
        <dbReference type="EMBL" id="CAI3983687.1"/>
    </source>
</evidence>
<feature type="non-terminal residue" evidence="2">
    <location>
        <position position="1"/>
    </location>
</feature>
<gene>
    <name evidence="2" type="ORF">C1SCF055_LOCUS11279</name>
</gene>
<reference evidence="3" key="2">
    <citation type="submission" date="2024-04" db="EMBL/GenBank/DDBJ databases">
        <authorList>
            <person name="Chen Y."/>
            <person name="Shah S."/>
            <person name="Dougan E. K."/>
            <person name="Thang M."/>
            <person name="Chan C."/>
        </authorList>
    </citation>
    <scope>NUCLEOTIDE SEQUENCE [LARGE SCALE GENOMIC DNA]</scope>
</reference>
<accession>A0A9P1C1F1</accession>